<reference evidence="4" key="1">
    <citation type="submission" date="2017-10" db="EMBL/GenBank/DDBJ databases">
        <authorList>
            <person name="Skurnik M."/>
        </authorList>
    </citation>
    <scope>NUCLEOTIDE SEQUENCE [LARGE SCALE GENOMIC DNA]</scope>
</reference>
<keyword evidence="4" id="KW-1185">Reference proteome</keyword>
<accession>A0A2C9CXM6</accession>
<gene>
    <name evidence="2" type="primary">g497</name>
</gene>
<feature type="transmembrane region" description="Helical" evidence="1">
    <location>
        <begin position="9"/>
        <end position="30"/>
    </location>
</feature>
<keyword evidence="1" id="KW-0812">Transmembrane</keyword>
<proteinExistence type="predicted"/>
<keyword evidence="1" id="KW-1133">Transmembrane helix</keyword>
<organism evidence="2 4">
    <name type="scientific">Yersinia phage fHe-Yen9-04</name>
    <dbReference type="NCBI Taxonomy" id="2052742"/>
    <lineage>
        <taxon>Viruses</taxon>
        <taxon>Duplodnaviria</taxon>
        <taxon>Heunggongvirae</taxon>
        <taxon>Uroviricota</taxon>
        <taxon>Caudoviricetes</taxon>
        <taxon>Eneladusvirus</taxon>
        <taxon>Eneladusvirus Yen904</taxon>
    </lineage>
</organism>
<protein>
    <submittedName>
        <fullName evidence="2">Uncharacterized protein</fullName>
    </submittedName>
</protein>
<name>A0A2C9CXM6_9CAUD</name>
<dbReference type="Proteomes" id="UP000317227">
    <property type="component" value="Segment"/>
</dbReference>
<dbReference type="GeneID" id="40100915"/>
<evidence type="ECO:0000313" key="4">
    <source>
        <dbReference type="Proteomes" id="UP000240931"/>
    </source>
</evidence>
<dbReference type="RefSeq" id="YP_009624107.1">
    <property type="nucleotide sequence ID" value="NC_042116.1"/>
</dbReference>
<sequence length="126" mass="14624">MNDKRSDKLFLIALLIMVLSMIAFAGYGIWTTKVELASRTNTYHRTAIVVDVYNHLSYSERHGKRSEQFTPIKIKEGSEYTEFAFEGKPTVGNLLFKDCWTDAKGLSWCKSEWSYTFEYQNLSEDN</sequence>
<reference evidence="2" key="2">
    <citation type="submission" date="2017-10" db="EMBL/GenBank/DDBJ databases">
        <authorList>
            <person name="Banno H."/>
            <person name="Chua N.-H."/>
        </authorList>
    </citation>
    <scope>NUCLEOTIDE SEQUENCE [LARGE SCALE GENOMIC DNA]</scope>
</reference>
<evidence type="ECO:0000256" key="1">
    <source>
        <dbReference type="SAM" id="Phobius"/>
    </source>
</evidence>
<evidence type="ECO:0000313" key="2">
    <source>
        <dbReference type="EMBL" id="SOK58774.1"/>
    </source>
</evidence>
<dbReference type="EMBL" id="LT960551">
    <property type="protein sequence ID" value="SOK58774.1"/>
    <property type="molecule type" value="Genomic_DNA"/>
</dbReference>
<dbReference type="EMBL" id="LR596615">
    <property type="protein sequence ID" value="VUE36543.1"/>
    <property type="molecule type" value="Genomic_DNA"/>
</dbReference>
<dbReference type="KEGG" id="vg:40100915"/>
<evidence type="ECO:0000313" key="3">
    <source>
        <dbReference type="EMBL" id="VUE36543.1"/>
    </source>
</evidence>
<evidence type="ECO:0000313" key="5">
    <source>
        <dbReference type="Proteomes" id="UP000317227"/>
    </source>
</evidence>
<reference evidence="3 5" key="3">
    <citation type="submission" date="2019-06" db="EMBL/GenBank/DDBJ databases">
        <authorList>
            <person name="Bower L."/>
            <person name="Leinonen R."/>
        </authorList>
    </citation>
    <scope>NUCLEOTIDE SEQUENCE [LARGE SCALE GENOMIC DNA]</scope>
</reference>
<keyword evidence="1" id="KW-0472">Membrane</keyword>
<dbReference type="Proteomes" id="UP000240931">
    <property type="component" value="Segment"/>
</dbReference>